<proteinExistence type="predicted"/>
<sequence>MHVHIELTQPIAEAWLQRLRSELREGFQQHWYDDKYRDVPVGMRSARILQDYPALAGHKKTIGVLQVALKQAEQRT</sequence>
<dbReference type="Proteomes" id="UP000243950">
    <property type="component" value="Unassembled WGS sequence"/>
</dbReference>
<organism evidence="1 2">
    <name type="scientific">Pseudomonas straminea</name>
    <dbReference type="NCBI Taxonomy" id="47882"/>
    <lineage>
        <taxon>Bacteria</taxon>
        <taxon>Pseudomonadati</taxon>
        <taxon>Pseudomonadota</taxon>
        <taxon>Gammaproteobacteria</taxon>
        <taxon>Pseudomonadales</taxon>
        <taxon>Pseudomonadaceae</taxon>
        <taxon>Phytopseudomonas</taxon>
    </lineage>
</organism>
<gene>
    <name evidence="1" type="ORF">SAMN05216372_105408</name>
</gene>
<dbReference type="AlphaFoldDB" id="A0A1I1WCV9"/>
<evidence type="ECO:0000313" key="1">
    <source>
        <dbReference type="EMBL" id="SFD92932.1"/>
    </source>
</evidence>
<name>A0A1I1WCV9_PSEOC</name>
<evidence type="ECO:0000313" key="2">
    <source>
        <dbReference type="Proteomes" id="UP000243950"/>
    </source>
</evidence>
<keyword evidence="2" id="KW-1185">Reference proteome</keyword>
<dbReference type="RefSeq" id="WP_093504974.1">
    <property type="nucleotide sequence ID" value="NZ_BSSG01000005.1"/>
</dbReference>
<reference evidence="2" key="1">
    <citation type="submission" date="2016-10" db="EMBL/GenBank/DDBJ databases">
        <authorList>
            <person name="Varghese N."/>
            <person name="Submissions S."/>
        </authorList>
    </citation>
    <scope>NUCLEOTIDE SEQUENCE [LARGE SCALE GENOMIC DNA]</scope>
    <source>
        <strain evidence="2">JCM 2783</strain>
    </source>
</reference>
<protein>
    <submittedName>
        <fullName evidence="1">Uncharacterized protein</fullName>
    </submittedName>
</protein>
<accession>A0A1I1WCV9</accession>
<dbReference type="EMBL" id="FOMO01000005">
    <property type="protein sequence ID" value="SFD92932.1"/>
    <property type="molecule type" value="Genomic_DNA"/>
</dbReference>